<dbReference type="InterPro" id="IPR028146">
    <property type="entry name" value="PRKCSH_N"/>
</dbReference>
<evidence type="ECO:0000256" key="2">
    <source>
        <dbReference type="SAM" id="SignalP"/>
    </source>
</evidence>
<dbReference type="GO" id="GO:0017177">
    <property type="term" value="C:glucosidase II complex"/>
    <property type="evidence" value="ECO:0007669"/>
    <property type="project" value="TreeGrafter"/>
</dbReference>
<feature type="signal peptide" evidence="2">
    <location>
        <begin position="1"/>
        <end position="24"/>
    </location>
</feature>
<dbReference type="InterPro" id="IPR039794">
    <property type="entry name" value="Gtb1-like"/>
</dbReference>
<feature type="transmembrane region" description="Helical" evidence="1">
    <location>
        <begin position="166"/>
        <end position="187"/>
    </location>
</feature>
<name>A0A7C9DGX0_OPUST</name>
<reference evidence="4" key="1">
    <citation type="journal article" date="2013" name="J. Plant Res.">
        <title>Effect of fungi and light on seed germination of three Opuntia species from semiarid lands of central Mexico.</title>
        <authorList>
            <person name="Delgado-Sanchez P."/>
            <person name="Jimenez-Bremont J.F."/>
            <person name="Guerrero-Gonzalez Mde L."/>
            <person name="Flores J."/>
        </authorList>
    </citation>
    <scope>NUCLEOTIDE SEQUENCE</scope>
    <source>
        <tissue evidence="4">Cladode</tissue>
    </source>
</reference>
<evidence type="ECO:0000313" key="4">
    <source>
        <dbReference type="EMBL" id="MBA4642641.1"/>
    </source>
</evidence>
<sequence>MDSKHQSWLLPLSCCFLLFITISASSSPSILRGVHPLDVKYFESDLIKCKDGSKSFSRDRINDDYCDCVDGTDEPGTSACPSGKFYCRNLGSTPRFLFSSRVNDHICDCCDVSDEYDGTVCPNTCVMGGGIANKAEYHHPNSLNAIQTKESKQSGKLDLIQNLKDLWIVLLIQLMVIIYILVSWLFYNHKPRKRRNR</sequence>
<keyword evidence="1" id="KW-1133">Transmembrane helix</keyword>
<dbReference type="EMBL" id="GISG01129301">
    <property type="protein sequence ID" value="MBA4642641.1"/>
    <property type="molecule type" value="Transcribed_RNA"/>
</dbReference>
<accession>A0A7C9DGX0</accession>
<keyword evidence="1" id="KW-0472">Membrane</keyword>
<dbReference type="AlphaFoldDB" id="A0A7C9DGX0"/>
<evidence type="ECO:0000256" key="1">
    <source>
        <dbReference type="SAM" id="Phobius"/>
    </source>
</evidence>
<feature type="chain" id="PRO_5027788681" description="Glucosidase II beta subunit N-terminal domain-containing protein" evidence="2">
    <location>
        <begin position="25"/>
        <end position="197"/>
    </location>
</feature>
<proteinExistence type="predicted"/>
<reference evidence="4" key="2">
    <citation type="submission" date="2020-07" db="EMBL/GenBank/DDBJ databases">
        <authorList>
            <person name="Vera ALvarez R."/>
            <person name="Arias-Moreno D.M."/>
            <person name="Jimenez-Jacinto V."/>
            <person name="Jimenez-Bremont J.F."/>
            <person name="Swaminathan K."/>
            <person name="Moose S.P."/>
            <person name="Guerrero-Gonzalez M.L."/>
            <person name="Marino-Ramirez L."/>
            <person name="Landsman D."/>
            <person name="Rodriguez-Kessler M."/>
            <person name="Delgado-Sanchez P."/>
        </authorList>
    </citation>
    <scope>NUCLEOTIDE SEQUENCE</scope>
    <source>
        <tissue evidence="4">Cladode</tissue>
    </source>
</reference>
<keyword evidence="2" id="KW-0732">Signal</keyword>
<protein>
    <recommendedName>
        <fullName evidence="3">Glucosidase II beta subunit N-terminal domain-containing protein</fullName>
    </recommendedName>
</protein>
<feature type="domain" description="Glucosidase II beta subunit N-terminal" evidence="3">
    <location>
        <begin position="18"/>
        <end position="148"/>
    </location>
</feature>
<keyword evidence="1" id="KW-0812">Transmembrane</keyword>
<evidence type="ECO:0000259" key="3">
    <source>
        <dbReference type="Pfam" id="PF12999"/>
    </source>
</evidence>
<dbReference type="PANTHER" id="PTHR12630">
    <property type="entry name" value="N-LINKED OLIGOSACCHARIDE PROCESSING"/>
    <property type="match status" value="1"/>
</dbReference>
<dbReference type="PANTHER" id="PTHR12630:SF17">
    <property type="entry name" value="EXPRESSED PROTEIN"/>
    <property type="match status" value="1"/>
</dbReference>
<organism evidence="4">
    <name type="scientific">Opuntia streptacantha</name>
    <name type="common">Prickly pear cactus</name>
    <name type="synonym">Opuntia cardona</name>
    <dbReference type="NCBI Taxonomy" id="393608"/>
    <lineage>
        <taxon>Eukaryota</taxon>
        <taxon>Viridiplantae</taxon>
        <taxon>Streptophyta</taxon>
        <taxon>Embryophyta</taxon>
        <taxon>Tracheophyta</taxon>
        <taxon>Spermatophyta</taxon>
        <taxon>Magnoliopsida</taxon>
        <taxon>eudicotyledons</taxon>
        <taxon>Gunneridae</taxon>
        <taxon>Pentapetalae</taxon>
        <taxon>Caryophyllales</taxon>
        <taxon>Cactineae</taxon>
        <taxon>Cactaceae</taxon>
        <taxon>Opuntioideae</taxon>
        <taxon>Opuntia</taxon>
    </lineage>
</organism>
<dbReference type="GO" id="GO:0006491">
    <property type="term" value="P:N-glycan processing"/>
    <property type="evidence" value="ECO:0007669"/>
    <property type="project" value="TreeGrafter"/>
</dbReference>
<dbReference type="Pfam" id="PF12999">
    <property type="entry name" value="PRKCSH-like"/>
    <property type="match status" value="1"/>
</dbReference>